<feature type="non-terminal residue" evidence="2">
    <location>
        <position position="1"/>
    </location>
</feature>
<dbReference type="Proteomes" id="UP001177023">
    <property type="component" value="Unassembled WGS sequence"/>
</dbReference>
<evidence type="ECO:0000256" key="1">
    <source>
        <dbReference type="SAM" id="MobiDB-lite"/>
    </source>
</evidence>
<feature type="region of interest" description="Disordered" evidence="1">
    <location>
        <begin position="1"/>
        <end position="30"/>
    </location>
</feature>
<evidence type="ECO:0000313" key="3">
    <source>
        <dbReference type="Proteomes" id="UP001177023"/>
    </source>
</evidence>
<proteinExistence type="predicted"/>
<name>A0AA36CTS1_9BILA</name>
<reference evidence="2" key="1">
    <citation type="submission" date="2023-06" db="EMBL/GenBank/DDBJ databases">
        <authorList>
            <person name="Delattre M."/>
        </authorList>
    </citation>
    <scope>NUCLEOTIDE SEQUENCE</scope>
    <source>
        <strain evidence="2">AF72</strain>
    </source>
</reference>
<evidence type="ECO:0000313" key="2">
    <source>
        <dbReference type="EMBL" id="CAJ0574221.1"/>
    </source>
</evidence>
<keyword evidence="3" id="KW-1185">Reference proteome</keyword>
<dbReference type="AlphaFoldDB" id="A0AA36CTS1"/>
<feature type="region of interest" description="Disordered" evidence="1">
    <location>
        <begin position="92"/>
        <end position="121"/>
    </location>
</feature>
<comment type="caution">
    <text evidence="2">The sequence shown here is derived from an EMBL/GenBank/DDBJ whole genome shotgun (WGS) entry which is preliminary data.</text>
</comment>
<dbReference type="EMBL" id="CATQJA010002628">
    <property type="protein sequence ID" value="CAJ0574221.1"/>
    <property type="molecule type" value="Genomic_DNA"/>
</dbReference>
<organism evidence="2 3">
    <name type="scientific">Mesorhabditis spiculigera</name>
    <dbReference type="NCBI Taxonomy" id="96644"/>
    <lineage>
        <taxon>Eukaryota</taxon>
        <taxon>Metazoa</taxon>
        <taxon>Ecdysozoa</taxon>
        <taxon>Nematoda</taxon>
        <taxon>Chromadorea</taxon>
        <taxon>Rhabditida</taxon>
        <taxon>Rhabditina</taxon>
        <taxon>Rhabditomorpha</taxon>
        <taxon>Rhabditoidea</taxon>
        <taxon>Rhabditidae</taxon>
        <taxon>Mesorhabditinae</taxon>
        <taxon>Mesorhabditis</taxon>
    </lineage>
</organism>
<sequence>MAAPIRLANGTQLPDIDRHRRDSNKRCPSNRPFVCYVFDELTQDYPPWLRQNGDDTIEDEMKPRAAGGVDVVDPEPQPVAEPRTFVTSLHERVTPSRNPGGAEPNESQKTMVEVNWRKRGR</sequence>
<protein>
    <submittedName>
        <fullName evidence="2">Uncharacterized protein</fullName>
    </submittedName>
</protein>
<accession>A0AA36CTS1</accession>
<gene>
    <name evidence="2" type="ORF">MSPICULIGERA_LOCUS12561</name>
</gene>